<reference evidence="3" key="1">
    <citation type="journal article" date="2014" name="Front. Microbiol.">
        <title>High frequency of phylogenetically diverse reductive dehalogenase-homologous genes in deep subseafloor sedimentary metagenomes.</title>
        <authorList>
            <person name="Kawai M."/>
            <person name="Futagami T."/>
            <person name="Toyoda A."/>
            <person name="Takaki Y."/>
            <person name="Nishi S."/>
            <person name="Hori S."/>
            <person name="Arai W."/>
            <person name="Tsubouchi T."/>
            <person name="Morono Y."/>
            <person name="Uchiyama I."/>
            <person name="Ito T."/>
            <person name="Fujiyama A."/>
            <person name="Inagaki F."/>
            <person name="Takami H."/>
        </authorList>
    </citation>
    <scope>NUCLEOTIDE SEQUENCE</scope>
    <source>
        <strain evidence="3">Expedition CK06-06</strain>
    </source>
</reference>
<evidence type="ECO:0000256" key="1">
    <source>
        <dbReference type="SAM" id="MobiDB-lite"/>
    </source>
</evidence>
<keyword evidence="2" id="KW-0472">Membrane</keyword>
<proteinExistence type="predicted"/>
<dbReference type="AlphaFoldDB" id="X0SW79"/>
<comment type="caution">
    <text evidence="3">The sequence shown here is derived from an EMBL/GenBank/DDBJ whole genome shotgun (WGS) entry which is preliminary data.</text>
</comment>
<organism evidence="3">
    <name type="scientific">marine sediment metagenome</name>
    <dbReference type="NCBI Taxonomy" id="412755"/>
    <lineage>
        <taxon>unclassified sequences</taxon>
        <taxon>metagenomes</taxon>
        <taxon>ecological metagenomes</taxon>
    </lineage>
</organism>
<accession>X0SW79</accession>
<gene>
    <name evidence="3" type="ORF">S01H1_14702</name>
</gene>
<feature type="transmembrane region" description="Helical" evidence="2">
    <location>
        <begin position="91"/>
        <end position="109"/>
    </location>
</feature>
<sequence length="168" mass="17435">AGGRQRAAERAVNEQRFDIHRVQGLNLGLSAGAVAISWVVLSPLFAASLAAGAALEAANFRSLRRSCQVIFQSGVSGVSGVSGGGAAMSAFGLRFALLAVAVGLALHLGAHPVGLLIGLSFIVPSVVIAAWMARPESAPATPAPSPDDPSWDEWNPWLAREREAEEDQ</sequence>
<feature type="compositionally biased region" description="Basic and acidic residues" evidence="1">
    <location>
        <begin position="159"/>
        <end position="168"/>
    </location>
</feature>
<keyword evidence="2" id="KW-1133">Transmembrane helix</keyword>
<feature type="transmembrane region" description="Helical" evidence="2">
    <location>
        <begin position="35"/>
        <end position="55"/>
    </location>
</feature>
<dbReference type="EMBL" id="BARS01007657">
    <property type="protein sequence ID" value="GAF68040.1"/>
    <property type="molecule type" value="Genomic_DNA"/>
</dbReference>
<evidence type="ECO:0000256" key="2">
    <source>
        <dbReference type="SAM" id="Phobius"/>
    </source>
</evidence>
<feature type="region of interest" description="Disordered" evidence="1">
    <location>
        <begin position="137"/>
        <end position="168"/>
    </location>
</feature>
<name>X0SW79_9ZZZZ</name>
<evidence type="ECO:0000313" key="3">
    <source>
        <dbReference type="EMBL" id="GAF68040.1"/>
    </source>
</evidence>
<protein>
    <submittedName>
        <fullName evidence="3">Uncharacterized protein</fullName>
    </submittedName>
</protein>
<keyword evidence="2" id="KW-0812">Transmembrane</keyword>
<feature type="transmembrane region" description="Helical" evidence="2">
    <location>
        <begin position="115"/>
        <end position="133"/>
    </location>
</feature>
<feature type="non-terminal residue" evidence="3">
    <location>
        <position position="1"/>
    </location>
</feature>